<organism evidence="6 7">
    <name type="scientific">Halarcobacter ebronensis</name>
    <dbReference type="NCBI Taxonomy" id="1462615"/>
    <lineage>
        <taxon>Bacteria</taxon>
        <taxon>Pseudomonadati</taxon>
        <taxon>Campylobacterota</taxon>
        <taxon>Epsilonproteobacteria</taxon>
        <taxon>Campylobacterales</taxon>
        <taxon>Arcobacteraceae</taxon>
        <taxon>Halarcobacter</taxon>
    </lineage>
</organism>
<reference evidence="6 7" key="1">
    <citation type="submission" date="2017-10" db="EMBL/GenBank/DDBJ databases">
        <title>Genomics of the genus Arcobacter.</title>
        <authorList>
            <person name="Perez-Cataluna A."/>
            <person name="Figueras M.J."/>
        </authorList>
    </citation>
    <scope>NUCLEOTIDE SEQUENCE [LARGE SCALE GENOMIC DNA]</scope>
    <source>
        <strain evidence="6 7">CECT 8993</strain>
    </source>
</reference>
<sequence>MKQILIILTLINALYADYKELLFNGNCITCHKTDELNKSAPTIIEIRKRYIEVFPKKEEFVKHLSQWVYRPNKEKSIMQNAIKEYKLMPELGYDIDILEQIAEFIYEKEFK</sequence>
<keyword evidence="2 4" id="KW-0479">Metal-binding</keyword>
<dbReference type="AlphaFoldDB" id="A0A4Q0YF45"/>
<evidence type="ECO:0000256" key="4">
    <source>
        <dbReference type="PROSITE-ProRule" id="PRU00433"/>
    </source>
</evidence>
<dbReference type="GO" id="GO:0046872">
    <property type="term" value="F:metal ion binding"/>
    <property type="evidence" value="ECO:0007669"/>
    <property type="project" value="UniProtKB-KW"/>
</dbReference>
<evidence type="ECO:0000256" key="1">
    <source>
        <dbReference type="ARBA" id="ARBA00022617"/>
    </source>
</evidence>
<dbReference type="SUPFAM" id="SSF46626">
    <property type="entry name" value="Cytochrome c"/>
    <property type="match status" value="1"/>
</dbReference>
<protein>
    <submittedName>
        <fullName evidence="6">Cytochrome C</fullName>
    </submittedName>
</protein>
<evidence type="ECO:0000256" key="2">
    <source>
        <dbReference type="ARBA" id="ARBA00022723"/>
    </source>
</evidence>
<accession>A0A4Q0YF45</accession>
<dbReference type="InterPro" id="IPR036909">
    <property type="entry name" value="Cyt_c-like_dom_sf"/>
</dbReference>
<evidence type="ECO:0000313" key="6">
    <source>
        <dbReference type="EMBL" id="RXJ69196.1"/>
    </source>
</evidence>
<keyword evidence="3 4" id="KW-0408">Iron</keyword>
<dbReference type="Proteomes" id="UP000290172">
    <property type="component" value="Unassembled WGS sequence"/>
</dbReference>
<feature type="domain" description="Cytochrome c" evidence="5">
    <location>
        <begin position="14"/>
        <end position="109"/>
    </location>
</feature>
<dbReference type="GO" id="GO:0020037">
    <property type="term" value="F:heme binding"/>
    <property type="evidence" value="ECO:0007669"/>
    <property type="project" value="InterPro"/>
</dbReference>
<dbReference type="PROSITE" id="PS51007">
    <property type="entry name" value="CYTC"/>
    <property type="match status" value="1"/>
</dbReference>
<dbReference type="EMBL" id="PDKJ01000003">
    <property type="protein sequence ID" value="RXJ69196.1"/>
    <property type="molecule type" value="Genomic_DNA"/>
</dbReference>
<keyword evidence="1 4" id="KW-0349">Heme</keyword>
<evidence type="ECO:0000259" key="5">
    <source>
        <dbReference type="PROSITE" id="PS51007"/>
    </source>
</evidence>
<name>A0A4Q0YF45_9BACT</name>
<dbReference type="InterPro" id="IPR009056">
    <property type="entry name" value="Cyt_c-like_dom"/>
</dbReference>
<proteinExistence type="predicted"/>
<comment type="caution">
    <text evidence="6">The sequence shown here is derived from an EMBL/GenBank/DDBJ whole genome shotgun (WGS) entry which is preliminary data.</text>
</comment>
<dbReference type="RefSeq" id="WP_128979351.1">
    <property type="nucleotide sequence ID" value="NZ_PDKJ01000003.1"/>
</dbReference>
<gene>
    <name evidence="6" type="ORF">CRV08_04090</name>
</gene>
<dbReference type="GO" id="GO:0009055">
    <property type="term" value="F:electron transfer activity"/>
    <property type="evidence" value="ECO:0007669"/>
    <property type="project" value="InterPro"/>
</dbReference>
<evidence type="ECO:0000256" key="3">
    <source>
        <dbReference type="ARBA" id="ARBA00023004"/>
    </source>
</evidence>
<evidence type="ECO:0000313" key="7">
    <source>
        <dbReference type="Proteomes" id="UP000290172"/>
    </source>
</evidence>
<dbReference type="Gene3D" id="1.10.760.10">
    <property type="entry name" value="Cytochrome c-like domain"/>
    <property type="match status" value="1"/>
</dbReference>